<sequence>MIDHVNAWKSKDGKLFKSPEAAAKYDLIDKLAVHLAKWGSTQRRVCHARTTARSLVQDNDALLQLFNLLRHAQSCNMDRVNDLED</sequence>
<dbReference type="EMBL" id="LAZR01033403">
    <property type="protein sequence ID" value="KKL48187.1"/>
    <property type="molecule type" value="Genomic_DNA"/>
</dbReference>
<proteinExistence type="predicted"/>
<reference evidence="1" key="1">
    <citation type="journal article" date="2015" name="Nature">
        <title>Complex archaea that bridge the gap between prokaryotes and eukaryotes.</title>
        <authorList>
            <person name="Spang A."/>
            <person name="Saw J.H."/>
            <person name="Jorgensen S.L."/>
            <person name="Zaremba-Niedzwiedzka K."/>
            <person name="Martijn J."/>
            <person name="Lind A.E."/>
            <person name="van Eijk R."/>
            <person name="Schleper C."/>
            <person name="Guy L."/>
            <person name="Ettema T.J."/>
        </authorList>
    </citation>
    <scope>NUCLEOTIDE SEQUENCE</scope>
</reference>
<evidence type="ECO:0000313" key="1">
    <source>
        <dbReference type="EMBL" id="KKL48187.1"/>
    </source>
</evidence>
<gene>
    <name evidence="1" type="ORF">LCGC14_2328010</name>
</gene>
<dbReference type="AlphaFoldDB" id="A0A0F9FAP7"/>
<name>A0A0F9FAP7_9ZZZZ</name>
<comment type="caution">
    <text evidence="1">The sequence shown here is derived from an EMBL/GenBank/DDBJ whole genome shotgun (WGS) entry which is preliminary data.</text>
</comment>
<accession>A0A0F9FAP7</accession>
<protein>
    <submittedName>
        <fullName evidence="1">Uncharacterized protein</fullName>
    </submittedName>
</protein>
<organism evidence="1">
    <name type="scientific">marine sediment metagenome</name>
    <dbReference type="NCBI Taxonomy" id="412755"/>
    <lineage>
        <taxon>unclassified sequences</taxon>
        <taxon>metagenomes</taxon>
        <taxon>ecological metagenomes</taxon>
    </lineage>
</organism>